<dbReference type="OMA" id="QIDFENC"/>
<feature type="transmembrane region" description="Helical" evidence="10">
    <location>
        <begin position="67"/>
        <end position="87"/>
    </location>
</feature>
<gene>
    <name evidence="12" type="ORF">CAPTEDRAFT_113501</name>
</gene>
<comment type="subcellular location">
    <subcellularLocation>
        <location evidence="1">Nucleus</location>
    </subcellularLocation>
</comment>
<reference evidence="12 14" key="2">
    <citation type="journal article" date="2013" name="Nature">
        <title>Insights into bilaterian evolution from three spiralian genomes.</title>
        <authorList>
            <person name="Simakov O."/>
            <person name="Marletaz F."/>
            <person name="Cho S.J."/>
            <person name="Edsinger-Gonzales E."/>
            <person name="Havlak P."/>
            <person name="Hellsten U."/>
            <person name="Kuo D.H."/>
            <person name="Larsson T."/>
            <person name="Lv J."/>
            <person name="Arendt D."/>
            <person name="Savage R."/>
            <person name="Osoegawa K."/>
            <person name="de Jong P."/>
            <person name="Grimwood J."/>
            <person name="Chapman J.A."/>
            <person name="Shapiro H."/>
            <person name="Aerts A."/>
            <person name="Otillar R.P."/>
            <person name="Terry A.Y."/>
            <person name="Boore J.L."/>
            <person name="Grigoriev I.V."/>
            <person name="Lindberg D.R."/>
            <person name="Seaver E.C."/>
            <person name="Weisblat D.A."/>
            <person name="Putnam N.H."/>
            <person name="Rokhsar D.S."/>
        </authorList>
    </citation>
    <scope>NUCLEOTIDE SEQUENCE</scope>
    <source>
        <strain evidence="12 14">I ESC-2004</strain>
    </source>
</reference>
<dbReference type="InterPro" id="IPR001628">
    <property type="entry name" value="Znf_hrmn_rcpt"/>
</dbReference>
<dbReference type="SMART" id="SM00399">
    <property type="entry name" value="ZnF_C4"/>
    <property type="match status" value="1"/>
</dbReference>
<evidence type="ECO:0000256" key="9">
    <source>
        <dbReference type="ARBA" id="ARBA00023242"/>
    </source>
</evidence>
<dbReference type="GO" id="GO:0043565">
    <property type="term" value="F:sequence-specific DNA binding"/>
    <property type="evidence" value="ECO:0007669"/>
    <property type="project" value="InterPro"/>
</dbReference>
<evidence type="ECO:0000256" key="2">
    <source>
        <dbReference type="ARBA" id="ARBA00022723"/>
    </source>
</evidence>
<reference evidence="14" key="1">
    <citation type="submission" date="2012-12" db="EMBL/GenBank/DDBJ databases">
        <authorList>
            <person name="Hellsten U."/>
            <person name="Grimwood J."/>
            <person name="Chapman J.A."/>
            <person name="Shapiro H."/>
            <person name="Aerts A."/>
            <person name="Otillar R.P."/>
            <person name="Terry A.Y."/>
            <person name="Boore J.L."/>
            <person name="Simakov O."/>
            <person name="Marletaz F."/>
            <person name="Cho S.-J."/>
            <person name="Edsinger-Gonzales E."/>
            <person name="Havlak P."/>
            <person name="Kuo D.-H."/>
            <person name="Larsson T."/>
            <person name="Lv J."/>
            <person name="Arendt D."/>
            <person name="Savage R."/>
            <person name="Osoegawa K."/>
            <person name="de Jong P."/>
            <person name="Lindberg D.R."/>
            <person name="Seaver E.C."/>
            <person name="Weisblat D.A."/>
            <person name="Putnam N.H."/>
            <person name="Grigoriev I.V."/>
            <person name="Rokhsar D.S."/>
        </authorList>
    </citation>
    <scope>NUCLEOTIDE SEQUENCE</scope>
    <source>
        <strain evidence="14">I ESC-2004</strain>
    </source>
</reference>
<protein>
    <recommendedName>
        <fullName evidence="11">Nuclear receptor domain-containing protein</fullName>
    </recommendedName>
</protein>
<dbReference type="GO" id="GO:0008270">
    <property type="term" value="F:zinc ion binding"/>
    <property type="evidence" value="ECO:0007669"/>
    <property type="project" value="UniProtKB-KW"/>
</dbReference>
<dbReference type="Gene3D" id="3.30.50.10">
    <property type="entry name" value="Erythroid Transcription Factor GATA-1, subunit A"/>
    <property type="match status" value="1"/>
</dbReference>
<dbReference type="EMBL" id="AMQN01007090">
    <property type="status" value="NOT_ANNOTATED_CDS"/>
    <property type="molecule type" value="Genomic_DNA"/>
</dbReference>
<dbReference type="EnsemblMetazoa" id="CapteT113501">
    <property type="protein sequence ID" value="CapteP113501"/>
    <property type="gene ID" value="CapteG113501"/>
</dbReference>
<reference evidence="13" key="3">
    <citation type="submission" date="2015-06" db="UniProtKB">
        <authorList>
            <consortium name="EnsemblMetazoa"/>
        </authorList>
    </citation>
    <scope>IDENTIFICATION</scope>
</reference>
<dbReference type="FunFam" id="3.30.50.10:FF:000006">
    <property type="entry name" value="Nuclear receptor subfamily 5 group A member"/>
    <property type="match status" value="1"/>
</dbReference>
<name>R7UME0_CAPTE</name>
<evidence type="ECO:0000313" key="12">
    <source>
        <dbReference type="EMBL" id="ELU07400.1"/>
    </source>
</evidence>
<evidence type="ECO:0000256" key="5">
    <source>
        <dbReference type="ARBA" id="ARBA00023015"/>
    </source>
</evidence>
<evidence type="ECO:0000256" key="4">
    <source>
        <dbReference type="ARBA" id="ARBA00022833"/>
    </source>
</evidence>
<feature type="domain" description="Nuclear receptor" evidence="11">
    <location>
        <begin position="4"/>
        <end position="72"/>
    </location>
</feature>
<keyword evidence="9" id="KW-0539">Nucleus</keyword>
<dbReference type="AlphaFoldDB" id="R7UME0"/>
<keyword evidence="2" id="KW-0479">Metal-binding</keyword>
<evidence type="ECO:0000313" key="14">
    <source>
        <dbReference type="Proteomes" id="UP000014760"/>
    </source>
</evidence>
<organism evidence="12">
    <name type="scientific">Capitella teleta</name>
    <name type="common">Polychaete worm</name>
    <dbReference type="NCBI Taxonomy" id="283909"/>
    <lineage>
        <taxon>Eukaryota</taxon>
        <taxon>Metazoa</taxon>
        <taxon>Spiralia</taxon>
        <taxon>Lophotrochozoa</taxon>
        <taxon>Annelida</taxon>
        <taxon>Polychaeta</taxon>
        <taxon>Sedentaria</taxon>
        <taxon>Scolecida</taxon>
        <taxon>Capitellidae</taxon>
        <taxon>Capitella</taxon>
    </lineage>
</organism>
<dbReference type="SUPFAM" id="SSF57716">
    <property type="entry name" value="Glucocorticoid receptor-like (DNA-binding domain)"/>
    <property type="match status" value="1"/>
</dbReference>
<dbReference type="PANTHER" id="PTHR48092">
    <property type="entry name" value="KNIRPS-RELATED PROTEIN-RELATED"/>
    <property type="match status" value="1"/>
</dbReference>
<dbReference type="HOGENOM" id="CLU_122099_3_0_1"/>
<keyword evidence="6" id="KW-0238">DNA-binding</keyword>
<keyword evidence="8" id="KW-0675">Receptor</keyword>
<dbReference type="GO" id="GO:0005634">
    <property type="term" value="C:nucleus"/>
    <property type="evidence" value="ECO:0007669"/>
    <property type="project" value="UniProtKB-SubCell"/>
</dbReference>
<keyword evidence="10" id="KW-0472">Membrane</keyword>
<evidence type="ECO:0000256" key="3">
    <source>
        <dbReference type="ARBA" id="ARBA00022771"/>
    </source>
</evidence>
<sequence>MDEELSCKVCGDQASGLHYGIVTCEGCKGFFKRTVQNKRAYTCNGKGHCPVDKAHRNRCQYCRFKKCLYMGMVLAGKIFIILHVYIIY</sequence>
<evidence type="ECO:0000256" key="6">
    <source>
        <dbReference type="ARBA" id="ARBA00023125"/>
    </source>
</evidence>
<dbReference type="InterPro" id="IPR050200">
    <property type="entry name" value="Nuclear_hormone_rcpt_NR3"/>
</dbReference>
<keyword evidence="14" id="KW-1185">Reference proteome</keyword>
<evidence type="ECO:0000256" key="7">
    <source>
        <dbReference type="ARBA" id="ARBA00023163"/>
    </source>
</evidence>
<keyword evidence="10" id="KW-0812">Transmembrane</keyword>
<dbReference type="EMBL" id="KB299944">
    <property type="protein sequence ID" value="ELU07400.1"/>
    <property type="molecule type" value="Genomic_DNA"/>
</dbReference>
<keyword evidence="3" id="KW-0863">Zinc-finger</keyword>
<evidence type="ECO:0000256" key="8">
    <source>
        <dbReference type="ARBA" id="ARBA00023170"/>
    </source>
</evidence>
<accession>R7UME0</accession>
<proteinExistence type="predicted"/>
<keyword evidence="5" id="KW-0805">Transcription regulation</keyword>
<dbReference type="Pfam" id="PF00105">
    <property type="entry name" value="zf-C4"/>
    <property type="match status" value="1"/>
</dbReference>
<evidence type="ECO:0000259" key="11">
    <source>
        <dbReference type="PROSITE" id="PS51030"/>
    </source>
</evidence>
<keyword evidence="7" id="KW-0804">Transcription</keyword>
<keyword evidence="4" id="KW-0862">Zinc</keyword>
<dbReference type="InterPro" id="IPR013088">
    <property type="entry name" value="Znf_NHR/GATA"/>
</dbReference>
<evidence type="ECO:0000256" key="10">
    <source>
        <dbReference type="SAM" id="Phobius"/>
    </source>
</evidence>
<dbReference type="STRING" id="283909.R7UME0"/>
<evidence type="ECO:0000256" key="1">
    <source>
        <dbReference type="ARBA" id="ARBA00004123"/>
    </source>
</evidence>
<dbReference type="PROSITE" id="PS51030">
    <property type="entry name" value="NUCLEAR_REC_DBD_2"/>
    <property type="match status" value="1"/>
</dbReference>
<dbReference type="OrthoDB" id="5771769at2759"/>
<dbReference type="PRINTS" id="PR00047">
    <property type="entry name" value="STROIDFINGER"/>
</dbReference>
<dbReference type="Proteomes" id="UP000014760">
    <property type="component" value="Unassembled WGS sequence"/>
</dbReference>
<evidence type="ECO:0000313" key="13">
    <source>
        <dbReference type="EnsemblMetazoa" id="CapteP113501"/>
    </source>
</evidence>
<dbReference type="GO" id="GO:0003700">
    <property type="term" value="F:DNA-binding transcription factor activity"/>
    <property type="evidence" value="ECO:0007669"/>
    <property type="project" value="InterPro"/>
</dbReference>
<keyword evidence="10" id="KW-1133">Transmembrane helix</keyword>
<dbReference type="PROSITE" id="PS00031">
    <property type="entry name" value="NUCLEAR_REC_DBD_1"/>
    <property type="match status" value="1"/>
</dbReference>